<dbReference type="STRING" id="1093900.A0A507AQ14"/>
<evidence type="ECO:0000259" key="8">
    <source>
        <dbReference type="Pfam" id="PF20222"/>
    </source>
</evidence>
<keyword evidence="5" id="KW-0539">Nucleus</keyword>
<feature type="region of interest" description="Disordered" evidence="6">
    <location>
        <begin position="973"/>
        <end position="1016"/>
    </location>
</feature>
<evidence type="ECO:0000313" key="9">
    <source>
        <dbReference type="EMBL" id="TPX06931.1"/>
    </source>
</evidence>
<dbReference type="GO" id="GO:0005634">
    <property type="term" value="C:nucleus"/>
    <property type="evidence" value="ECO:0007669"/>
    <property type="project" value="UniProtKB-SubCell"/>
</dbReference>
<dbReference type="InterPro" id="IPR007309">
    <property type="entry name" value="TFIIIC_Bblock-bd"/>
</dbReference>
<dbReference type="OrthoDB" id="5403573at2759"/>
<feature type="domain" description="B-block binding subunit of TFIIIC" evidence="7">
    <location>
        <begin position="179"/>
        <end position="245"/>
    </location>
</feature>
<gene>
    <name evidence="9" type="ORF">E0L32_011155</name>
</gene>
<feature type="region of interest" description="Disordered" evidence="6">
    <location>
        <begin position="1039"/>
        <end position="1075"/>
    </location>
</feature>
<evidence type="ECO:0000256" key="5">
    <source>
        <dbReference type="ARBA" id="ARBA00023242"/>
    </source>
</evidence>
<feature type="region of interest" description="Disordered" evidence="6">
    <location>
        <begin position="628"/>
        <end position="671"/>
    </location>
</feature>
<evidence type="ECO:0000256" key="3">
    <source>
        <dbReference type="ARBA" id="ARBA00023125"/>
    </source>
</evidence>
<dbReference type="EMBL" id="SKBQ01000099">
    <property type="protein sequence ID" value="TPX06931.1"/>
    <property type="molecule type" value="Genomic_DNA"/>
</dbReference>
<feature type="compositionally biased region" description="Basic and acidic residues" evidence="6">
    <location>
        <begin position="1405"/>
        <end position="1429"/>
    </location>
</feature>
<keyword evidence="2" id="KW-0597">Phosphoprotein</keyword>
<feature type="compositionally biased region" description="Basic and acidic residues" evidence="6">
    <location>
        <begin position="629"/>
        <end position="646"/>
    </location>
</feature>
<feature type="domain" description="Transcription factor tau subunit sfc3/Tfc3 C-terminal" evidence="8">
    <location>
        <begin position="1934"/>
        <end position="2341"/>
    </location>
</feature>
<dbReference type="InterPro" id="IPR046488">
    <property type="entry name" value="Sfc3/Tfc3_C"/>
</dbReference>
<feature type="compositionally biased region" description="Basic and acidic residues" evidence="6">
    <location>
        <begin position="50"/>
        <end position="60"/>
    </location>
</feature>
<comment type="caution">
    <text evidence="9">The sequence shown here is derived from an EMBL/GenBank/DDBJ whole genome shotgun (WGS) entry which is preliminary data.</text>
</comment>
<evidence type="ECO:0000313" key="10">
    <source>
        <dbReference type="Proteomes" id="UP000319257"/>
    </source>
</evidence>
<feature type="compositionally biased region" description="Basic residues" evidence="6">
    <location>
        <begin position="876"/>
        <end position="887"/>
    </location>
</feature>
<dbReference type="GO" id="GO:0003677">
    <property type="term" value="F:DNA binding"/>
    <property type="evidence" value="ECO:0007669"/>
    <property type="project" value="UniProtKB-KW"/>
</dbReference>
<dbReference type="Pfam" id="PF20222">
    <property type="entry name" value="DUF6581"/>
    <property type="match status" value="1"/>
</dbReference>
<feature type="compositionally biased region" description="Polar residues" evidence="6">
    <location>
        <begin position="1187"/>
        <end position="1199"/>
    </location>
</feature>
<feature type="region of interest" description="Disordered" evidence="6">
    <location>
        <begin position="1399"/>
        <end position="1442"/>
    </location>
</feature>
<feature type="region of interest" description="Disordered" evidence="6">
    <location>
        <begin position="400"/>
        <end position="423"/>
    </location>
</feature>
<dbReference type="PANTHER" id="PTHR15180">
    <property type="entry name" value="GENERAL TRANSCRIPTION FACTOR 3C POLYPEPTIDE 1"/>
    <property type="match status" value="1"/>
</dbReference>
<feature type="region of interest" description="Disordered" evidence="6">
    <location>
        <begin position="41"/>
        <end position="71"/>
    </location>
</feature>
<proteinExistence type="predicted"/>
<feature type="region of interest" description="Disordered" evidence="6">
    <location>
        <begin position="1126"/>
        <end position="1204"/>
    </location>
</feature>
<dbReference type="Pfam" id="PF04182">
    <property type="entry name" value="B-block_TFIIIC"/>
    <property type="match status" value="1"/>
</dbReference>
<dbReference type="GeneID" id="41978602"/>
<comment type="subcellular location">
    <subcellularLocation>
        <location evidence="1">Nucleus</location>
    </subcellularLocation>
</comment>
<feature type="region of interest" description="Disordered" evidence="6">
    <location>
        <begin position="1855"/>
        <end position="1895"/>
    </location>
</feature>
<accession>A0A507AQ14</accession>
<keyword evidence="10" id="KW-1185">Reference proteome</keyword>
<feature type="region of interest" description="Disordered" evidence="6">
    <location>
        <begin position="112"/>
        <end position="146"/>
    </location>
</feature>
<evidence type="ECO:0000259" key="7">
    <source>
        <dbReference type="Pfam" id="PF04182"/>
    </source>
</evidence>
<feature type="compositionally biased region" description="Acidic residues" evidence="6">
    <location>
        <begin position="413"/>
        <end position="423"/>
    </location>
</feature>
<evidence type="ECO:0000256" key="1">
    <source>
        <dbReference type="ARBA" id="ARBA00004123"/>
    </source>
</evidence>
<protein>
    <submittedName>
        <fullName evidence="9">Uncharacterized protein</fullName>
    </submittedName>
</protein>
<sequence length="2400" mass="267770">MAKGLDELVEWLIAEISYSGETGFSVDDFISATSRYYTGKWARPGSSDGSDPKVNQDHDGAPPAVPGSNGTVNLARKAWPWVVMRDEVSVGHEKAWNHLPFDSLLALPKEGPPMDPALAAEDTSLVSSETHSKEPTAKASKSSGESDIPLVQPRIYVSEEAAWVAITGHGPDYKRIPLLEWRCLLGIASAGREGIIQGDLRQLVNQDKRSVPKRTDFLAAKGYIEKRTIIARATKTSKLWITKFAPPELTPVRTRQFGQAQGFNLTQDFLTKDLDPVPWCDRWTGSSIDHPIFSQTALAIVRAWNVMRLTDLKMKMGIHGQKWQMRVLARTFRRLATMGLVRYVAAMLPGRRQVLKDCVKWIREPTEEEWAEHLATGTKHSQYSDHSHDRQPKDIVAAAGAQKPALAQNAEDAAGENAEDEEDEQILPAIRSPWDIDKPFANQVFEEVKRAGPRGATNPMISTATIGFAFRRYIYAWLQQAANRNCQPAHLRHFQIQSQLVRIGKTEAYVFAAKETSQVNNPADDNTQQDQEMPIDEPVQIASSTSASFRFSALPSFISSQADMPSLSDLSLKLASKHRPVRQYRRARTALPEHSVAPGAGVASSPVEAVAHQTENEAAIGVEAAAHQTENEAARGEESEGEKEAEIPPEPKPIGAFLAAPGSLDLNPRRQGRPRKSVVILVRLEQLKDPEFLIKRRGAETTTPPQTQTPDMDMTTHDEAGAEPSSSKKRKAEDRASGEEASDPAVLNVETRYNGAKGTLVFCEADRTIRFEATAADGSEPLVIKIDDLASDPTTRDAPGGDDKALVLNAREGGSDAVWPYIFLLGNTPEAREKATSFQEAVIHARIQEKDATPVDEEAPEAGAEQDANEDGTQPRKGRPRGKKNARKGGAASWKCDQCGGTWKNDVGLKYHLTKSKTSCNKDYVPETIFEDRPRKRQKVQRKLYELGPSFTEPPTTARAPAPVPAPALALAPAQAMTSTPAPAPTPGPAQLSRSLRSNPEKIASKPQRHLMTRKSSAINMTSLAPRGFMVDIAQPPDPAQTPMRRTTPPPIARPTATEQRTRLPVSSKPTKAVSKQIEVISVPQTSKEPANRAQAETDFIAGPNQTSHADMMFLDPRLRGIDRSPSVVGHRNSVQDASPSGANQRMPVGESRQPLGEQPLTSNIQLSLSGQPGGLINQDEDHRLDTSSGLYETPAASQDNEEPYDQSEFTSATFELPCRPPPFFMPAGRDLARMTASQVRIHQSEEIIKYFLEHNGGVFPAQQALWFAVITTFLKAFPEENPPRKSVCTRALNKLIKKKMVSEHVFGFRHRMTKIVHVRILVKTGVSPNGPVAKALKEKMQAAYPRNYIPPAFSPNEEDLKALEDMEPDLERDKNVTTQRAIAEEIEVLAAPFYERQSPRKRRAADDEGFPLHDYDRSKRRADYDIREGSPPSNNKMAPRDCQEPARDVDILDMEGPDVEDGQEGLHYADHWEYEDPSAAGRMSLTNAFKRYHLTSRRHRRKNHLALQEVYDFEAPSSPRSTELDERIEEMFNEPLLKFSRPQIGGSSNLPQVNLTFLEPNAFLEDDPEQDSSISRSPTPVEGLAGAAGLPVVLEAPLLPEGPAVPQVPEMLMEHEAHALVKTQPRTRKTKAGKKRGLKPRVSFAQEGTEETPENVSTIHRAGALSEDARTEGHAGAQDAMQSITSTTTAVGPWTETIVLQGASTSSTAVPNLPNSYFEENCEMSFTLKGWQPDLGFILRSHLPQSLADIGAVTRGFFRRNVWADPDWADFNQKVDGCLKWELSQNGMFLLSIPAPTTEYFFMNFDAPRVTDPNPSQPINLEWAGENQFTMRTIPYQALIEESGKEPDIEDYEDWNISTKTDHKSPSRRKPGRPRGSRSKTRRRIIPRARRRGTRVSAPKLPVFRKTREHTTYPHYPEDHFQDMEEMDDVDWKADDTRIAAFVAVRTLLGGVDKVPDWGVMLRIFPDSKISNLRQFWVNIKKERQLYIDSLTAKFQEAFLEAYEKNEVAPLDYDNVLAYDWRRLVSWTTKLVVNDAQLLPAKREVVQKEYSIVKSAARGGEWQERYYQNVRSVWKRFQDATSEAAAFSLEPEAAGGDLSTDDTIARSWLRALCRTPPAKYSPDAVRAALLKLGERTDREINELLNTALKALRNNRVIKQTKINTHSTPDRPYQFSDHWINQLDKQSQREKFIQAGQFKTHLDECFRNGKAYDIPYSVDDGAILVLINLQAHGRIRIEPVGLEDMTFGFDPGNYESRKYPKEYYHFDTRAVPTDLYRYNEDIEDVVCRADGVQRPGRGPRGELGVWCDFFGQVAPEPWVKVMGAVVFSIATRGSMDASQLSSALKPLVEPFEAGMILDWAVRAGILAAPVQNKGWTTKEWWWLVVAREYERMEGAGFGTA</sequence>
<feature type="compositionally biased region" description="Low complexity" evidence="6">
    <location>
        <begin position="400"/>
        <end position="412"/>
    </location>
</feature>
<reference evidence="9 10" key="1">
    <citation type="submission" date="2019-06" db="EMBL/GenBank/DDBJ databases">
        <title>Draft genome sequence of the filamentous fungus Phialemoniopsis curvata isolated from diesel fuel.</title>
        <authorList>
            <person name="Varaljay V.A."/>
            <person name="Lyon W.J."/>
            <person name="Crouch A.L."/>
            <person name="Drake C.E."/>
            <person name="Hollomon J.M."/>
            <person name="Nadeau L.J."/>
            <person name="Nunn H.S."/>
            <person name="Stevenson B.S."/>
            <person name="Bojanowski C.L."/>
            <person name="Crookes-Goodson W.J."/>
        </authorList>
    </citation>
    <scope>NUCLEOTIDE SEQUENCE [LARGE SCALE GENOMIC DNA]</scope>
    <source>
        <strain evidence="9 10">D216</strain>
    </source>
</reference>
<evidence type="ECO:0000256" key="6">
    <source>
        <dbReference type="SAM" id="MobiDB-lite"/>
    </source>
</evidence>
<dbReference type="PANTHER" id="PTHR15180:SF1">
    <property type="entry name" value="GENERAL TRANSCRIPTION FACTOR 3C POLYPEPTIDE 1"/>
    <property type="match status" value="1"/>
</dbReference>
<feature type="compositionally biased region" description="Polar residues" evidence="6">
    <location>
        <begin position="1133"/>
        <end position="1144"/>
    </location>
</feature>
<dbReference type="GO" id="GO:0006384">
    <property type="term" value="P:transcription initiation at RNA polymerase III promoter"/>
    <property type="evidence" value="ECO:0007669"/>
    <property type="project" value="InterPro"/>
</dbReference>
<feature type="region of interest" description="Disordered" evidence="6">
    <location>
        <begin position="693"/>
        <end position="746"/>
    </location>
</feature>
<dbReference type="RefSeq" id="XP_030988642.1">
    <property type="nucleotide sequence ID" value="XM_031133853.1"/>
</dbReference>
<feature type="region of interest" description="Disordered" evidence="6">
    <location>
        <begin position="848"/>
        <end position="895"/>
    </location>
</feature>
<keyword evidence="3" id="KW-0238">DNA-binding</keyword>
<feature type="compositionally biased region" description="Polar residues" evidence="6">
    <location>
        <begin position="1160"/>
        <end position="1171"/>
    </location>
</feature>
<name>A0A507AQ14_9PEZI</name>
<organism evidence="9 10">
    <name type="scientific">Thyridium curvatum</name>
    <dbReference type="NCBI Taxonomy" id="1093900"/>
    <lineage>
        <taxon>Eukaryota</taxon>
        <taxon>Fungi</taxon>
        <taxon>Dikarya</taxon>
        <taxon>Ascomycota</taxon>
        <taxon>Pezizomycotina</taxon>
        <taxon>Sordariomycetes</taxon>
        <taxon>Sordariomycetidae</taxon>
        <taxon>Thyridiales</taxon>
        <taxon>Thyridiaceae</taxon>
        <taxon>Thyridium</taxon>
    </lineage>
</organism>
<evidence type="ECO:0000256" key="2">
    <source>
        <dbReference type="ARBA" id="ARBA00022553"/>
    </source>
</evidence>
<dbReference type="GO" id="GO:0042791">
    <property type="term" value="P:5S class rRNA transcription by RNA polymerase III"/>
    <property type="evidence" value="ECO:0007669"/>
    <property type="project" value="TreeGrafter"/>
</dbReference>
<evidence type="ECO:0000256" key="4">
    <source>
        <dbReference type="ARBA" id="ARBA00023163"/>
    </source>
</evidence>
<keyword evidence="4" id="KW-0804">Transcription</keyword>
<dbReference type="Proteomes" id="UP000319257">
    <property type="component" value="Unassembled WGS sequence"/>
</dbReference>
<dbReference type="GO" id="GO:0000127">
    <property type="term" value="C:transcription factor TFIIIC complex"/>
    <property type="evidence" value="ECO:0007669"/>
    <property type="project" value="InterPro"/>
</dbReference>
<dbReference type="InParanoid" id="A0A507AQ14"/>
<dbReference type="InterPro" id="IPR044210">
    <property type="entry name" value="Tfc3-like"/>
</dbReference>
<feature type="compositionally biased region" description="Basic residues" evidence="6">
    <location>
        <begin position="1867"/>
        <end position="1895"/>
    </location>
</feature>
<feature type="compositionally biased region" description="Low complexity" evidence="6">
    <location>
        <begin position="701"/>
        <end position="713"/>
    </location>
</feature>